<evidence type="ECO:0000313" key="1">
    <source>
        <dbReference type="EMBL" id="EDO09801.1"/>
    </source>
</evidence>
<accession>A0AAN3D5L5</accession>
<dbReference type="Proteomes" id="UP000005475">
    <property type="component" value="Unassembled WGS sequence"/>
</dbReference>
<dbReference type="AlphaFoldDB" id="A0AAN3D5L5"/>
<gene>
    <name evidence="1" type="ORF">BACOVA_04178</name>
</gene>
<dbReference type="EMBL" id="AAXF02000053">
    <property type="protein sequence ID" value="EDO09801.1"/>
    <property type="molecule type" value="Genomic_DNA"/>
</dbReference>
<protein>
    <submittedName>
        <fullName evidence="1">Uncharacterized protein</fullName>
    </submittedName>
</protein>
<reference evidence="2" key="2">
    <citation type="submission" date="2007-04" db="EMBL/GenBank/DDBJ databases">
        <title>Draft genome sequence of Bacteroides ovatus (ATCC 8483).</title>
        <authorList>
            <person name="Sudarsanam P."/>
            <person name="Ley R."/>
            <person name="Guruge J."/>
            <person name="Turnbaugh P.J."/>
            <person name="Mahowald M."/>
            <person name="Liep D."/>
            <person name="Gordon J."/>
        </authorList>
    </citation>
    <scope>NUCLEOTIDE SEQUENCE [LARGE SCALE GENOMIC DNA]</scope>
    <source>
        <strain evidence="2">ATCC 8483 / DSM 1896 / JCM 5824 / BCRC 10623 / CCUG 4943 / NCTC 11153</strain>
    </source>
</reference>
<comment type="caution">
    <text evidence="1">The sequence shown here is derived from an EMBL/GenBank/DDBJ whole genome shotgun (WGS) entry which is preliminary data.</text>
</comment>
<organism evidence="1 2">
    <name type="scientific">Bacteroides ovatus (strain ATCC 8483 / DSM 1896 / JCM 5824 / BCRC 10623 / CCUG 4943 / NCTC 11153)</name>
    <dbReference type="NCBI Taxonomy" id="411476"/>
    <lineage>
        <taxon>Bacteria</taxon>
        <taxon>Pseudomonadati</taxon>
        <taxon>Bacteroidota</taxon>
        <taxon>Bacteroidia</taxon>
        <taxon>Bacteroidales</taxon>
        <taxon>Bacteroidaceae</taxon>
        <taxon>Bacteroides</taxon>
    </lineage>
</organism>
<name>A0AAN3D5L5_BACO1</name>
<reference evidence="1 2" key="1">
    <citation type="submission" date="2007-03" db="EMBL/GenBank/DDBJ databases">
        <authorList>
            <person name="Fulton L."/>
            <person name="Clifton S."/>
            <person name="Fulton B."/>
            <person name="Xu J."/>
            <person name="Minx P."/>
            <person name="Pepin K.H."/>
            <person name="Johnson M."/>
            <person name="Thiruvilangam P."/>
            <person name="Bhonagiri V."/>
            <person name="Nash W.E."/>
            <person name="Mardis E.R."/>
            <person name="Wilson R.K."/>
        </authorList>
    </citation>
    <scope>NUCLEOTIDE SEQUENCE [LARGE SCALE GENOMIC DNA]</scope>
    <source>
        <strain evidence="2">ATCC 8483 / DSM 1896 / JCM 5824 / BCRC 10623 / CCUG 4943 / NCTC 11153</strain>
    </source>
</reference>
<evidence type="ECO:0000313" key="2">
    <source>
        <dbReference type="Proteomes" id="UP000005475"/>
    </source>
</evidence>
<sequence length="44" mass="5203">MKFHSSDDFSSYQFCVLSTNGMHSSHFKNRQSSILYLRDEIKTE</sequence>
<proteinExistence type="predicted"/>